<sequence length="161" mass="18665">MLCFSERSMLKNIDIMQIILKFGCMMLKNTTKGCMLFDGRMDIRMLSHDPTWSTNVLKAGVIHLIHLHSSGIKQTSILTNIRTHTGTPTVTPILMWIYLIHTDVCNKIQMYENILRPGSFEGLKCWSIKRDEITRKRFLTNLGNMAKTRICYNDHCHNPHD</sequence>
<evidence type="ECO:0000313" key="1">
    <source>
        <dbReference type="EMBL" id="KNC32857.1"/>
    </source>
</evidence>
<dbReference type="AlphaFoldDB" id="A0A0L0CKT3"/>
<accession>A0A0L0CKT3</accession>
<organism evidence="1 2">
    <name type="scientific">Lucilia cuprina</name>
    <name type="common">Green bottle fly</name>
    <name type="synonym">Australian sheep blowfly</name>
    <dbReference type="NCBI Taxonomy" id="7375"/>
    <lineage>
        <taxon>Eukaryota</taxon>
        <taxon>Metazoa</taxon>
        <taxon>Ecdysozoa</taxon>
        <taxon>Arthropoda</taxon>
        <taxon>Hexapoda</taxon>
        <taxon>Insecta</taxon>
        <taxon>Pterygota</taxon>
        <taxon>Neoptera</taxon>
        <taxon>Endopterygota</taxon>
        <taxon>Diptera</taxon>
        <taxon>Brachycera</taxon>
        <taxon>Muscomorpha</taxon>
        <taxon>Oestroidea</taxon>
        <taxon>Calliphoridae</taxon>
        <taxon>Luciliinae</taxon>
        <taxon>Lucilia</taxon>
    </lineage>
</organism>
<evidence type="ECO:0000313" key="2">
    <source>
        <dbReference type="Proteomes" id="UP000037069"/>
    </source>
</evidence>
<dbReference type="EMBL" id="JRES01000264">
    <property type="protein sequence ID" value="KNC32857.1"/>
    <property type="molecule type" value="Genomic_DNA"/>
</dbReference>
<dbReference type="Proteomes" id="UP000037069">
    <property type="component" value="Unassembled WGS sequence"/>
</dbReference>
<proteinExistence type="predicted"/>
<name>A0A0L0CKT3_LUCCU</name>
<protein>
    <submittedName>
        <fullName evidence="1">Uncharacterized protein</fullName>
    </submittedName>
</protein>
<gene>
    <name evidence="1" type="ORF">FF38_01692</name>
</gene>
<keyword evidence="2" id="KW-1185">Reference proteome</keyword>
<reference evidence="1 2" key="1">
    <citation type="journal article" date="2015" name="Nat. Commun.">
        <title>Lucilia cuprina genome unlocks parasitic fly biology to underpin future interventions.</title>
        <authorList>
            <person name="Anstead C.A."/>
            <person name="Korhonen P.K."/>
            <person name="Young N.D."/>
            <person name="Hall R.S."/>
            <person name="Jex A.R."/>
            <person name="Murali S.C."/>
            <person name="Hughes D.S."/>
            <person name="Lee S.F."/>
            <person name="Perry T."/>
            <person name="Stroehlein A.J."/>
            <person name="Ansell B.R."/>
            <person name="Breugelmans B."/>
            <person name="Hofmann A."/>
            <person name="Qu J."/>
            <person name="Dugan S."/>
            <person name="Lee S.L."/>
            <person name="Chao H."/>
            <person name="Dinh H."/>
            <person name="Han Y."/>
            <person name="Doddapaneni H.V."/>
            <person name="Worley K.C."/>
            <person name="Muzny D.M."/>
            <person name="Ioannidis P."/>
            <person name="Waterhouse R.M."/>
            <person name="Zdobnov E.M."/>
            <person name="James P.J."/>
            <person name="Bagnall N.H."/>
            <person name="Kotze A.C."/>
            <person name="Gibbs R.A."/>
            <person name="Richards S."/>
            <person name="Batterham P."/>
            <person name="Gasser R.B."/>
        </authorList>
    </citation>
    <scope>NUCLEOTIDE SEQUENCE [LARGE SCALE GENOMIC DNA]</scope>
    <source>
        <strain evidence="1 2">LS</strain>
        <tissue evidence="1">Full body</tissue>
    </source>
</reference>
<comment type="caution">
    <text evidence="1">The sequence shown here is derived from an EMBL/GenBank/DDBJ whole genome shotgun (WGS) entry which is preliminary data.</text>
</comment>